<proteinExistence type="inferred from homology"/>
<dbReference type="PANTHER" id="PTHR40074:SF2">
    <property type="entry name" value="O-ACETYLTRANSFERASE WECH"/>
    <property type="match status" value="1"/>
</dbReference>
<keyword evidence="5 7" id="KW-1133">Transmembrane helix</keyword>
<organism evidence="9 10">
    <name type="scientific">Lederbergia lenta</name>
    <name type="common">Bacillus lentus</name>
    <dbReference type="NCBI Taxonomy" id="1467"/>
    <lineage>
        <taxon>Bacteria</taxon>
        <taxon>Bacillati</taxon>
        <taxon>Bacillota</taxon>
        <taxon>Bacilli</taxon>
        <taxon>Bacillales</taxon>
        <taxon>Bacillaceae</taxon>
        <taxon>Lederbergia</taxon>
    </lineage>
</organism>
<evidence type="ECO:0000256" key="6">
    <source>
        <dbReference type="ARBA" id="ARBA00023136"/>
    </source>
</evidence>
<dbReference type="STRING" id="1348624.GCA_001591545_03107"/>
<evidence type="ECO:0000313" key="9">
    <source>
        <dbReference type="EMBL" id="SQI62889.1"/>
    </source>
</evidence>
<accession>A0A2X4WJ31</accession>
<dbReference type="GO" id="GO:0009246">
    <property type="term" value="P:enterobacterial common antigen biosynthetic process"/>
    <property type="evidence" value="ECO:0007669"/>
    <property type="project" value="TreeGrafter"/>
</dbReference>
<feature type="transmembrane region" description="Helical" evidence="7">
    <location>
        <begin position="234"/>
        <end position="253"/>
    </location>
</feature>
<feature type="transmembrane region" description="Helical" evidence="7">
    <location>
        <begin position="44"/>
        <end position="62"/>
    </location>
</feature>
<feature type="transmembrane region" description="Helical" evidence="7">
    <location>
        <begin position="147"/>
        <end position="170"/>
    </location>
</feature>
<reference evidence="9 10" key="1">
    <citation type="submission" date="2018-06" db="EMBL/GenBank/DDBJ databases">
        <authorList>
            <consortium name="Pathogen Informatics"/>
            <person name="Doyle S."/>
        </authorList>
    </citation>
    <scope>NUCLEOTIDE SEQUENCE [LARGE SCALE GENOMIC DNA]</scope>
    <source>
        <strain evidence="9 10">NCTC4824</strain>
    </source>
</reference>
<dbReference type="KEGG" id="blen:NCTC4824_03827"/>
<keyword evidence="4 7" id="KW-0812">Transmembrane</keyword>
<feature type="transmembrane region" description="Helical" evidence="7">
    <location>
        <begin position="305"/>
        <end position="326"/>
    </location>
</feature>
<dbReference type="InterPro" id="IPR002656">
    <property type="entry name" value="Acyl_transf_3_dom"/>
</dbReference>
<name>A0A2X4WJ31_LEDLE</name>
<feature type="transmembrane region" description="Helical" evidence="7">
    <location>
        <begin position="78"/>
        <end position="98"/>
    </location>
</feature>
<dbReference type="GO" id="GO:0016413">
    <property type="term" value="F:O-acetyltransferase activity"/>
    <property type="evidence" value="ECO:0007669"/>
    <property type="project" value="TreeGrafter"/>
</dbReference>
<dbReference type="Pfam" id="PF01757">
    <property type="entry name" value="Acyl_transf_3"/>
    <property type="match status" value="1"/>
</dbReference>
<dbReference type="GO" id="GO:0005886">
    <property type="term" value="C:plasma membrane"/>
    <property type="evidence" value="ECO:0007669"/>
    <property type="project" value="UniProtKB-SubCell"/>
</dbReference>
<sequence>MIFYATKLRALAIVGVLLIHISARLVRQEVGSFEWWIGNIVDSSVRWAVPIFFMLSGMLLLGKKEAQSVVIKKRVPRLIWPLLFWSFIYSLWASRYQLHTYSLEQSIINLFNGTIKYHLWYLYTIIGLYLCMPLFKTLIQYGKKVDVRYFICLSFLTSAIFISLSSFLQIKLAGGFEYLLGFGSYFLLGHYLANTDISKRVAYFFYIMGGIALFVTIMGTWLFSLRDGTLNQGFYEYLSLTTPFVAISIFILFKHHGNNLCGRFTTYAAKYSFGVYLIHPIVLDIFRSKEFIQATDISELSTNPIIYIAIILSVVYIFSILLTMFLHRIPYINRLV</sequence>
<evidence type="ECO:0000259" key="8">
    <source>
        <dbReference type="Pfam" id="PF01757"/>
    </source>
</evidence>
<keyword evidence="3" id="KW-1003">Cell membrane</keyword>
<feature type="transmembrane region" description="Helical" evidence="7">
    <location>
        <begin position="118"/>
        <end position="135"/>
    </location>
</feature>
<dbReference type="PANTHER" id="PTHR40074">
    <property type="entry name" value="O-ACETYLTRANSFERASE WECH"/>
    <property type="match status" value="1"/>
</dbReference>
<dbReference type="AlphaFoldDB" id="A0A2X4WJ31"/>
<evidence type="ECO:0000256" key="1">
    <source>
        <dbReference type="ARBA" id="ARBA00004651"/>
    </source>
</evidence>
<feature type="domain" description="Acyltransferase 3" evidence="8">
    <location>
        <begin position="8"/>
        <end position="323"/>
    </location>
</feature>
<evidence type="ECO:0000313" key="10">
    <source>
        <dbReference type="Proteomes" id="UP000249134"/>
    </source>
</evidence>
<gene>
    <name evidence="9" type="primary">yiaH</name>
    <name evidence="9" type="ORF">NCTC4824_03827</name>
</gene>
<evidence type="ECO:0000256" key="4">
    <source>
        <dbReference type="ARBA" id="ARBA00022692"/>
    </source>
</evidence>
<evidence type="ECO:0000256" key="2">
    <source>
        <dbReference type="ARBA" id="ARBA00007400"/>
    </source>
</evidence>
<feature type="transmembrane region" description="Helical" evidence="7">
    <location>
        <begin position="176"/>
        <end position="194"/>
    </location>
</feature>
<dbReference type="EMBL" id="LS483476">
    <property type="protein sequence ID" value="SQI62889.1"/>
    <property type="molecule type" value="Genomic_DNA"/>
</dbReference>
<comment type="subcellular location">
    <subcellularLocation>
        <location evidence="1">Cell membrane</location>
        <topology evidence="1">Multi-pass membrane protein</topology>
    </subcellularLocation>
</comment>
<evidence type="ECO:0000256" key="5">
    <source>
        <dbReference type="ARBA" id="ARBA00022989"/>
    </source>
</evidence>
<keyword evidence="10" id="KW-1185">Reference proteome</keyword>
<keyword evidence="6 7" id="KW-0472">Membrane</keyword>
<comment type="similarity">
    <text evidence="2">Belongs to the acyltransferase 3 family.</text>
</comment>
<evidence type="ECO:0000256" key="3">
    <source>
        <dbReference type="ARBA" id="ARBA00022475"/>
    </source>
</evidence>
<feature type="transmembrane region" description="Helical" evidence="7">
    <location>
        <begin position="265"/>
        <end position="285"/>
    </location>
</feature>
<dbReference type="Proteomes" id="UP000249134">
    <property type="component" value="Chromosome 1"/>
</dbReference>
<feature type="transmembrane region" description="Helical" evidence="7">
    <location>
        <begin position="201"/>
        <end position="222"/>
    </location>
</feature>
<evidence type="ECO:0000256" key="7">
    <source>
        <dbReference type="SAM" id="Phobius"/>
    </source>
</evidence>
<protein>
    <submittedName>
        <fullName evidence="9">Inner membrane protein YiaH</fullName>
    </submittedName>
</protein>
<dbReference type="RefSeq" id="WP_066144218.1">
    <property type="nucleotide sequence ID" value="NZ_JARSRL010000001.1"/>
</dbReference>